<comment type="caution">
    <text evidence="1">The sequence shown here is derived from an EMBL/GenBank/DDBJ whole genome shotgun (WGS) entry which is preliminary data.</text>
</comment>
<organism evidence="1 2">
    <name type="scientific">Psophocarpus tetragonolobus</name>
    <name type="common">Winged bean</name>
    <name type="synonym">Dolichos tetragonolobus</name>
    <dbReference type="NCBI Taxonomy" id="3891"/>
    <lineage>
        <taxon>Eukaryota</taxon>
        <taxon>Viridiplantae</taxon>
        <taxon>Streptophyta</taxon>
        <taxon>Embryophyta</taxon>
        <taxon>Tracheophyta</taxon>
        <taxon>Spermatophyta</taxon>
        <taxon>Magnoliopsida</taxon>
        <taxon>eudicotyledons</taxon>
        <taxon>Gunneridae</taxon>
        <taxon>Pentapetalae</taxon>
        <taxon>rosids</taxon>
        <taxon>fabids</taxon>
        <taxon>Fabales</taxon>
        <taxon>Fabaceae</taxon>
        <taxon>Papilionoideae</taxon>
        <taxon>50 kb inversion clade</taxon>
        <taxon>NPAAA clade</taxon>
        <taxon>indigoferoid/millettioid clade</taxon>
        <taxon>Phaseoleae</taxon>
        <taxon>Psophocarpus</taxon>
    </lineage>
</organism>
<accession>A0AAN9XI88</accession>
<sequence length="73" mass="8050">MGKPDFRKKALAAVTVRQLKSCFDYGSSIHSGKWNVSGGIQFIRKGLCGEELRRSCDPTDLRQKGGSDDVFSI</sequence>
<name>A0AAN9XI88_PSOTE</name>
<reference evidence="1 2" key="1">
    <citation type="submission" date="2024-01" db="EMBL/GenBank/DDBJ databases">
        <title>The genomes of 5 underutilized Papilionoideae crops provide insights into root nodulation and disease resistanc.</title>
        <authorList>
            <person name="Jiang F."/>
        </authorList>
    </citation>
    <scope>NUCLEOTIDE SEQUENCE [LARGE SCALE GENOMIC DNA]</scope>
    <source>
        <strain evidence="1">DUOXIRENSHENG_FW03</strain>
        <tissue evidence="1">Leaves</tissue>
    </source>
</reference>
<gene>
    <name evidence="1" type="ORF">VNO78_22212</name>
</gene>
<evidence type="ECO:0000313" key="2">
    <source>
        <dbReference type="Proteomes" id="UP001386955"/>
    </source>
</evidence>
<dbReference type="Proteomes" id="UP001386955">
    <property type="component" value="Unassembled WGS sequence"/>
</dbReference>
<dbReference type="EMBL" id="JAYMYS010000005">
    <property type="protein sequence ID" value="KAK7393652.1"/>
    <property type="molecule type" value="Genomic_DNA"/>
</dbReference>
<proteinExistence type="predicted"/>
<dbReference type="AlphaFoldDB" id="A0AAN9XI88"/>
<evidence type="ECO:0000313" key="1">
    <source>
        <dbReference type="EMBL" id="KAK7393652.1"/>
    </source>
</evidence>
<keyword evidence="2" id="KW-1185">Reference proteome</keyword>
<protein>
    <submittedName>
        <fullName evidence="1">Uncharacterized protein</fullName>
    </submittedName>
</protein>